<feature type="domain" description="TGF-beta family profile" evidence="7">
    <location>
        <begin position="374"/>
        <end position="470"/>
    </location>
</feature>
<keyword evidence="5" id="KW-1015">Disulfide bond</keyword>
<evidence type="ECO:0000256" key="3">
    <source>
        <dbReference type="ARBA" id="ARBA00022525"/>
    </source>
</evidence>
<dbReference type="GO" id="GO:0008083">
    <property type="term" value="F:growth factor activity"/>
    <property type="evidence" value="ECO:0007669"/>
    <property type="project" value="UniProtKB-KW"/>
</dbReference>
<sequence length="475" mass="54059">MGSHFMSMCLLLIWWTSVDTNNSLDGQSVSTLSPQIFNGSANDLSLQDSSLLSNTSLTDLQNDNDTQQLQIRFRERKRQERLFSIQTQILSRLGITGRTANSTKANPISDEDRSLMNRVVQQVSPAPTPRTRVVETVTGVNEISSSDIFSERLQSFYPSCAPPNHTDPTLWAQDSGSEMKLFYDITFPRSLSAEREVTAVSAKLRVFKFADPPTRQLIPNNNMGFTVSDRTYQMTSQEGLTVSLYQYMRPLRQNRREKRRLIDSRTIAWNKQGYIEFNIINAINYWQNNPIRNFGLSVEMENPYGVKYNPHLYINPMNCSVQDTPMPNLAQIFPEMANESAVFNADNFPTLDLLTVEMVRQVSVANTTTDGAQRRKRLAIRSTARTIRKTGCRSSKHVVSMKDLNLEDIVLYPTSLEMAVCAGSCRGHRGKHYDCIPTDYKDIEFVYLDRDSNPTIKTLKGLVAQRCHCFKAYSF</sequence>
<protein>
    <recommendedName>
        <fullName evidence="7">TGF-beta family profile domain-containing protein</fullName>
    </recommendedName>
</protein>
<keyword evidence="4" id="KW-0339">Growth factor</keyword>
<accession>A0A7R9M1G3</accession>
<dbReference type="InterPro" id="IPR015615">
    <property type="entry name" value="TGF-beta-rel"/>
</dbReference>
<name>A0A7R9M1G3_9ACAR</name>
<feature type="chain" id="PRO_5035592611" description="TGF-beta family profile domain-containing protein" evidence="6">
    <location>
        <begin position="21"/>
        <end position="475"/>
    </location>
</feature>
<evidence type="ECO:0000259" key="7">
    <source>
        <dbReference type="PROSITE" id="PS51362"/>
    </source>
</evidence>
<dbReference type="InterPro" id="IPR029034">
    <property type="entry name" value="Cystine-knot_cytokine"/>
</dbReference>
<dbReference type="EMBL" id="CAJPVJ010004250">
    <property type="protein sequence ID" value="CAG2168429.1"/>
    <property type="molecule type" value="Genomic_DNA"/>
</dbReference>
<dbReference type="PROSITE" id="PS51362">
    <property type="entry name" value="TGF_BETA_2"/>
    <property type="match status" value="1"/>
</dbReference>
<dbReference type="SUPFAM" id="SSF57501">
    <property type="entry name" value="Cystine-knot cytokines"/>
    <property type="match status" value="1"/>
</dbReference>
<dbReference type="PANTHER" id="PTHR11848">
    <property type="entry name" value="TGF-BETA FAMILY"/>
    <property type="match status" value="1"/>
</dbReference>
<dbReference type="Proteomes" id="UP000728032">
    <property type="component" value="Unassembled WGS sequence"/>
</dbReference>
<dbReference type="CDD" id="cd13756">
    <property type="entry name" value="TGF_beta_BMPs_GDFs"/>
    <property type="match status" value="1"/>
</dbReference>
<dbReference type="InterPro" id="IPR001111">
    <property type="entry name" value="TGF-b_propeptide"/>
</dbReference>
<evidence type="ECO:0000256" key="2">
    <source>
        <dbReference type="ARBA" id="ARBA00006656"/>
    </source>
</evidence>
<feature type="signal peptide" evidence="6">
    <location>
        <begin position="1"/>
        <end position="20"/>
    </location>
</feature>
<reference evidence="8" key="1">
    <citation type="submission" date="2020-11" db="EMBL/GenBank/DDBJ databases">
        <authorList>
            <person name="Tran Van P."/>
        </authorList>
    </citation>
    <scope>NUCLEOTIDE SEQUENCE</scope>
</reference>
<dbReference type="SMART" id="SM00204">
    <property type="entry name" value="TGFB"/>
    <property type="match status" value="1"/>
</dbReference>
<evidence type="ECO:0000256" key="6">
    <source>
        <dbReference type="SAM" id="SignalP"/>
    </source>
</evidence>
<dbReference type="InterPro" id="IPR001839">
    <property type="entry name" value="TGF-b_C"/>
</dbReference>
<evidence type="ECO:0000313" key="8">
    <source>
        <dbReference type="EMBL" id="CAD7650651.1"/>
    </source>
</evidence>
<keyword evidence="9" id="KW-1185">Reference proteome</keyword>
<keyword evidence="3" id="KW-0964">Secreted</keyword>
<comment type="similarity">
    <text evidence="2">Belongs to the TGF-beta family.</text>
</comment>
<dbReference type="Pfam" id="PF00688">
    <property type="entry name" value="TGFb_propeptide"/>
    <property type="match status" value="1"/>
</dbReference>
<comment type="subcellular location">
    <subcellularLocation>
        <location evidence="1">Secreted</location>
    </subcellularLocation>
</comment>
<dbReference type="EMBL" id="OC919075">
    <property type="protein sequence ID" value="CAD7650651.1"/>
    <property type="molecule type" value="Genomic_DNA"/>
</dbReference>
<dbReference type="AlphaFoldDB" id="A0A7R9M1G3"/>
<evidence type="ECO:0000256" key="1">
    <source>
        <dbReference type="ARBA" id="ARBA00004613"/>
    </source>
</evidence>
<proteinExistence type="inferred from homology"/>
<gene>
    <name evidence="8" type="ORF">ONB1V03_LOCUS7919</name>
</gene>
<evidence type="ECO:0000313" key="9">
    <source>
        <dbReference type="Proteomes" id="UP000728032"/>
    </source>
</evidence>
<organism evidence="8">
    <name type="scientific">Oppiella nova</name>
    <dbReference type="NCBI Taxonomy" id="334625"/>
    <lineage>
        <taxon>Eukaryota</taxon>
        <taxon>Metazoa</taxon>
        <taxon>Ecdysozoa</taxon>
        <taxon>Arthropoda</taxon>
        <taxon>Chelicerata</taxon>
        <taxon>Arachnida</taxon>
        <taxon>Acari</taxon>
        <taxon>Acariformes</taxon>
        <taxon>Sarcoptiformes</taxon>
        <taxon>Oribatida</taxon>
        <taxon>Brachypylina</taxon>
        <taxon>Oppioidea</taxon>
        <taxon>Oppiidae</taxon>
        <taxon>Oppiella</taxon>
    </lineage>
</organism>
<evidence type="ECO:0000256" key="5">
    <source>
        <dbReference type="ARBA" id="ARBA00023157"/>
    </source>
</evidence>
<evidence type="ECO:0000256" key="4">
    <source>
        <dbReference type="ARBA" id="ARBA00023030"/>
    </source>
</evidence>
<dbReference type="GO" id="GO:0005615">
    <property type="term" value="C:extracellular space"/>
    <property type="evidence" value="ECO:0007669"/>
    <property type="project" value="TreeGrafter"/>
</dbReference>
<dbReference type="Gene3D" id="2.10.90.10">
    <property type="entry name" value="Cystine-knot cytokines"/>
    <property type="match status" value="1"/>
</dbReference>
<dbReference type="OrthoDB" id="6287506at2759"/>
<dbReference type="GO" id="GO:0005125">
    <property type="term" value="F:cytokine activity"/>
    <property type="evidence" value="ECO:0007669"/>
    <property type="project" value="TreeGrafter"/>
</dbReference>
<keyword evidence="6" id="KW-0732">Signal</keyword>
<dbReference type="Gene3D" id="2.60.120.970">
    <property type="match status" value="1"/>
</dbReference>